<dbReference type="CDD" id="cd08994">
    <property type="entry name" value="GH43_62_32_68_117_130-like"/>
    <property type="match status" value="1"/>
</dbReference>
<gene>
    <name evidence="1" type="ORF">RZN69_19735</name>
</gene>
<dbReference type="RefSeq" id="WP_317833094.1">
    <property type="nucleotide sequence ID" value="NZ_CP136920.1"/>
</dbReference>
<evidence type="ECO:0000313" key="2">
    <source>
        <dbReference type="Proteomes" id="UP001304300"/>
    </source>
</evidence>
<name>A0AAQ3QT29_9BACT</name>
<sequence>MIADIEIENHYSEFSRSLEGVGRILEDPDNNVWCCSPIYDDAGNVHVFYSKWVNDAAHKGWLTCSQIGHAVAAKPEGPYEILDTALKGRGGDFWDSVTIHNPTIHKVDDLYYLFYMGNSDGLVTSKRVGVAVSSSLYGPWERMPNPIIPAGVNPETDWDSAITSNPAFVQSPDGFFRLYYKGFNRADWDYDVNVKGLRPGTSETGFRTNRQYGMAMAACPSGPYAKHGHNPIINLRQRLAGAESEDAYVWYQDGRYRMLMRDMGFFNHEYGLIFESQDGISWGEPKIGYLNSQVYLPEPPNGLDREGRLERPQLLTKDGKPEYLFCAIVGGKYNTSSGAVIKIN</sequence>
<dbReference type="Gene3D" id="2.115.10.20">
    <property type="entry name" value="Glycosyl hydrolase domain, family 43"/>
    <property type="match status" value="1"/>
</dbReference>
<dbReference type="Proteomes" id="UP001304300">
    <property type="component" value="Chromosome"/>
</dbReference>
<dbReference type="InterPro" id="IPR023296">
    <property type="entry name" value="Glyco_hydro_beta-prop_sf"/>
</dbReference>
<dbReference type="SUPFAM" id="SSF75005">
    <property type="entry name" value="Arabinanase/levansucrase/invertase"/>
    <property type="match status" value="1"/>
</dbReference>
<dbReference type="EMBL" id="CP136920">
    <property type="protein sequence ID" value="WOO40861.1"/>
    <property type="molecule type" value="Genomic_DNA"/>
</dbReference>
<organism evidence="1 2">
    <name type="scientific">Rubellicoccus peritrichatus</name>
    <dbReference type="NCBI Taxonomy" id="3080537"/>
    <lineage>
        <taxon>Bacteria</taxon>
        <taxon>Pseudomonadati</taxon>
        <taxon>Verrucomicrobiota</taxon>
        <taxon>Opitutia</taxon>
        <taxon>Puniceicoccales</taxon>
        <taxon>Cerasicoccaceae</taxon>
        <taxon>Rubellicoccus</taxon>
    </lineage>
</organism>
<keyword evidence="2" id="KW-1185">Reference proteome</keyword>
<accession>A0AAQ3QT29</accession>
<keyword evidence="1" id="KW-0378">Hydrolase</keyword>
<evidence type="ECO:0000313" key="1">
    <source>
        <dbReference type="EMBL" id="WOO40861.1"/>
    </source>
</evidence>
<dbReference type="AlphaFoldDB" id="A0AAQ3QT29"/>
<dbReference type="KEGG" id="puo:RZN69_19735"/>
<reference evidence="1 2" key="1">
    <citation type="submission" date="2023-10" db="EMBL/GenBank/DDBJ databases">
        <title>Rubellicoccus peritrichatus gen. nov., sp. nov., isolated from an algae of coral reef tank.</title>
        <authorList>
            <person name="Luo J."/>
        </authorList>
    </citation>
    <scope>NUCLEOTIDE SEQUENCE [LARGE SCALE GENOMIC DNA]</scope>
    <source>
        <strain evidence="1 2">CR14</strain>
    </source>
</reference>
<dbReference type="GO" id="GO:0016787">
    <property type="term" value="F:hydrolase activity"/>
    <property type="evidence" value="ECO:0007669"/>
    <property type="project" value="UniProtKB-KW"/>
</dbReference>
<protein>
    <submittedName>
        <fullName evidence="1">Glycoside hydrolase family protein</fullName>
    </submittedName>
</protein>
<proteinExistence type="predicted"/>